<reference evidence="8" key="2">
    <citation type="journal article" date="2012" name="Environ. Microbiol.">
        <title>Genomic content of uncultured Bacteroidetes from contrasting oceanic provinces in the North Atlantic Ocean.</title>
        <authorList>
            <person name="Gomez-Pereira P.R."/>
            <person name="Schuler M."/>
            <person name="Fuchs B.M."/>
            <person name="Bennke C."/>
            <person name="Teeling H."/>
            <person name="Waldmann J."/>
            <person name="Richter M."/>
            <person name="Barbe V."/>
            <person name="Bataille E."/>
            <person name="Glockner F.O."/>
            <person name="Amann R."/>
        </authorList>
    </citation>
    <scope>NUCLEOTIDE SEQUENCE</scope>
</reference>
<gene>
    <name evidence="8" type="primary">crtI</name>
    <name evidence="8" type="ORF">S3_858_0003</name>
</gene>
<dbReference type="EMBL" id="FQ032810">
    <property type="protein sequence ID" value="CBL87152.1"/>
    <property type="molecule type" value="Genomic_DNA"/>
</dbReference>
<evidence type="ECO:0000259" key="7">
    <source>
        <dbReference type="Pfam" id="PF01593"/>
    </source>
</evidence>
<evidence type="ECO:0000256" key="5">
    <source>
        <dbReference type="RuleBase" id="RU362075"/>
    </source>
</evidence>
<dbReference type="AlphaFoldDB" id="F4MM11"/>
<evidence type="ECO:0000313" key="8">
    <source>
        <dbReference type="EMBL" id="CBL87152.1"/>
    </source>
</evidence>
<evidence type="ECO:0000256" key="3">
    <source>
        <dbReference type="ARBA" id="ARBA00022746"/>
    </source>
</evidence>
<feature type="domain" description="Amine oxidase" evidence="7">
    <location>
        <begin position="39"/>
        <end position="513"/>
    </location>
</feature>
<dbReference type="InterPro" id="IPR014105">
    <property type="entry name" value="Carotenoid/retinoid_OxRdtase"/>
</dbReference>
<keyword evidence="6" id="KW-0472">Membrane</keyword>
<protein>
    <submittedName>
        <fullName evidence="8">Phytoene dehydrogenase</fullName>
        <ecNumber evidence="8">1.14.99.-</ecNumber>
    </submittedName>
</protein>
<dbReference type="SUPFAM" id="SSF51905">
    <property type="entry name" value="FAD/NAD(P)-binding domain"/>
    <property type="match status" value="1"/>
</dbReference>
<evidence type="ECO:0000256" key="6">
    <source>
        <dbReference type="SAM" id="Phobius"/>
    </source>
</evidence>
<keyword evidence="6" id="KW-1133">Transmembrane helix</keyword>
<dbReference type="InterPro" id="IPR036188">
    <property type="entry name" value="FAD/NAD-bd_sf"/>
</dbReference>
<comment type="pathway">
    <text evidence="1 5">Carotenoid biosynthesis.</text>
</comment>
<evidence type="ECO:0000256" key="1">
    <source>
        <dbReference type="ARBA" id="ARBA00004829"/>
    </source>
</evidence>
<evidence type="ECO:0000256" key="4">
    <source>
        <dbReference type="ARBA" id="ARBA00023002"/>
    </source>
</evidence>
<evidence type="ECO:0000256" key="2">
    <source>
        <dbReference type="ARBA" id="ARBA00006046"/>
    </source>
</evidence>
<dbReference type="PANTHER" id="PTHR43734:SF1">
    <property type="entry name" value="PHYTOENE DESATURASE"/>
    <property type="match status" value="1"/>
</dbReference>
<organism evidence="8">
    <name type="scientific">uncultured Sphingobacteriia bacterium</name>
    <dbReference type="NCBI Taxonomy" id="246143"/>
    <lineage>
        <taxon>Bacteria</taxon>
        <taxon>Pseudomonadati</taxon>
        <taxon>Bacteroidota</taxon>
        <taxon>Sphingobacteriia</taxon>
        <taxon>environmental samples</taxon>
    </lineage>
</organism>
<dbReference type="InterPro" id="IPR002937">
    <property type="entry name" value="Amino_oxidase"/>
</dbReference>
<reference evidence="8" key="1">
    <citation type="submission" date="2010-05" db="EMBL/GenBank/DDBJ databases">
        <authorList>
            <person name="Genoscope - CEA"/>
        </authorList>
    </citation>
    <scope>NUCLEOTIDE SEQUENCE</scope>
</reference>
<proteinExistence type="inferred from homology"/>
<dbReference type="PANTHER" id="PTHR43734">
    <property type="entry name" value="PHYTOENE DESATURASE"/>
    <property type="match status" value="1"/>
</dbReference>
<dbReference type="NCBIfam" id="TIGR02734">
    <property type="entry name" value="crtI_fam"/>
    <property type="match status" value="1"/>
</dbReference>
<accession>F4MM11</accession>
<keyword evidence="6" id="KW-0812">Transmembrane</keyword>
<keyword evidence="4 5" id="KW-0560">Oxidoreductase</keyword>
<dbReference type="GO" id="GO:0016491">
    <property type="term" value="F:oxidoreductase activity"/>
    <property type="evidence" value="ECO:0007669"/>
    <property type="project" value="UniProtKB-KW"/>
</dbReference>
<dbReference type="Pfam" id="PF01593">
    <property type="entry name" value="Amino_oxidase"/>
    <property type="match status" value="1"/>
</dbReference>
<dbReference type="Gene3D" id="3.50.50.60">
    <property type="entry name" value="FAD/NAD(P)-binding domain"/>
    <property type="match status" value="2"/>
</dbReference>
<dbReference type="GO" id="GO:0016117">
    <property type="term" value="P:carotenoid biosynthetic process"/>
    <property type="evidence" value="ECO:0007669"/>
    <property type="project" value="UniProtKB-KW"/>
</dbReference>
<name>F4MM11_9BACT</name>
<sequence>MLNIYRWLIKQKDCLYVLLPYEKIKNKKLKKIIVIGAGFSGLAAATTLASAGHDVTLLEKNLTPGGRARQFKSDGFTFDMGPSWYWMPEVFDQYFEKFGKSVSQYYNLVRLNPSYTVCFGKDDFVNIPASFKELLSLFESLETGSAAKLERFLDEAAYKYKVGMEEYVWKPGLSITEFFDAKVVKSAFKLQMFSSISKQIRSLFKNPKIVQLLEFPVLFLGATPQDTPALYSLMNYADLKLGTWYPEGGMFKIIEAMVSLASEKGVKFKYDHEVTNINVLAGKIESVDTSQSSIACDYVIAGADYHHIEQKLISKEYRQYNESYWDKRKMAPSSLLFYLGLDKKMPGIHHHTLFFDTDFDLHAKEIYKDPQWPSNPLFYMCTPSVTDSTISPDGHENMFLLMPLAPGIEDTAELREQYFGLLLKRMKEQCGLDLRKHIVYKRSYCINDFKNDYNAFKGNAYGLANTLDQTAILKPTIKSKKISNMYFTGQLTVPGPGVPPSIISGQMVASEVIKSIANHGK</sequence>
<keyword evidence="3 5" id="KW-0125">Carotenoid biosynthesis</keyword>
<feature type="transmembrane region" description="Helical" evidence="6">
    <location>
        <begin position="32"/>
        <end position="52"/>
    </location>
</feature>
<dbReference type="EC" id="1.14.99.-" evidence="8"/>
<comment type="similarity">
    <text evidence="2 5">Belongs to the carotenoid/retinoid oxidoreductase family.</text>
</comment>